<reference evidence="1" key="1">
    <citation type="submission" date="2021-06" db="EMBL/GenBank/DDBJ databases">
        <title>Comparative genomics, transcriptomics and evolutionary studies reveal genomic signatures of adaptation to plant cell wall in hemibiotrophic fungi.</title>
        <authorList>
            <consortium name="DOE Joint Genome Institute"/>
            <person name="Baroncelli R."/>
            <person name="Diaz J.F."/>
            <person name="Benocci T."/>
            <person name="Peng M."/>
            <person name="Battaglia E."/>
            <person name="Haridas S."/>
            <person name="Andreopoulos W."/>
            <person name="Labutti K."/>
            <person name="Pangilinan J."/>
            <person name="Floch G.L."/>
            <person name="Makela M.R."/>
            <person name="Henrissat B."/>
            <person name="Grigoriev I.V."/>
            <person name="Crouch J.A."/>
            <person name="De Vries R.P."/>
            <person name="Sukno S.A."/>
            <person name="Thon M.R."/>
        </authorList>
    </citation>
    <scope>NUCLEOTIDE SEQUENCE</scope>
    <source>
        <strain evidence="1">CBS 102054</strain>
    </source>
</reference>
<protein>
    <submittedName>
        <fullName evidence="1">Uncharacterized protein</fullName>
    </submittedName>
</protein>
<organism evidence="1 2">
    <name type="scientific">Colletotrichum phormii</name>
    <dbReference type="NCBI Taxonomy" id="359342"/>
    <lineage>
        <taxon>Eukaryota</taxon>
        <taxon>Fungi</taxon>
        <taxon>Dikarya</taxon>
        <taxon>Ascomycota</taxon>
        <taxon>Pezizomycotina</taxon>
        <taxon>Sordariomycetes</taxon>
        <taxon>Hypocreomycetidae</taxon>
        <taxon>Glomerellales</taxon>
        <taxon>Glomerellaceae</taxon>
        <taxon>Colletotrichum</taxon>
        <taxon>Colletotrichum acutatum species complex</taxon>
    </lineage>
</organism>
<dbReference type="EMBL" id="JAHMHQ010000033">
    <property type="protein sequence ID" value="KAK1622711.1"/>
    <property type="molecule type" value="Genomic_DNA"/>
</dbReference>
<proteinExistence type="predicted"/>
<dbReference type="AlphaFoldDB" id="A0AAJ0E8L4"/>
<dbReference type="RefSeq" id="XP_060438706.1">
    <property type="nucleotide sequence ID" value="XM_060594319.1"/>
</dbReference>
<accession>A0AAJ0E8L4</accession>
<name>A0AAJ0E8L4_9PEZI</name>
<evidence type="ECO:0000313" key="2">
    <source>
        <dbReference type="Proteomes" id="UP001243989"/>
    </source>
</evidence>
<dbReference type="GeneID" id="85479181"/>
<evidence type="ECO:0000313" key="1">
    <source>
        <dbReference type="EMBL" id="KAK1622711.1"/>
    </source>
</evidence>
<keyword evidence="2" id="KW-1185">Reference proteome</keyword>
<gene>
    <name evidence="1" type="ORF">BDP81DRAFT_465783</name>
</gene>
<dbReference type="Proteomes" id="UP001243989">
    <property type="component" value="Unassembled WGS sequence"/>
</dbReference>
<sequence>MRVKRSGLLFQAYAARWLPFVKTLSHIHQTQSEEFVRESWRIARRNMLKLLTRVTYQSVLALYLFSETPIPIGISEEENSDGISGLVCLHAALSQVQNLRDGRVGTHVTTEFLNLESRIYWAAVSWDTANSLVSNLRSSLTSGLKGACLEPVWIVARAFLKSSFQPKIERWRAGTLELTDEDACPIFSGAAVGILYFCKTITSLKEAVREGVDETTLQLTWKSLLDALDIWENSIHPLLETCQRRLNLLDPKHRLHWFQLSLEYWLGVLIVVDTLENAYRSDLVRQVTKLRQDAQCEIFNVIQYGLKTDYILPQFSEACDLQLNGDARPKGCRKGLRRS</sequence>
<comment type="caution">
    <text evidence="1">The sequence shown here is derived from an EMBL/GenBank/DDBJ whole genome shotgun (WGS) entry which is preliminary data.</text>
</comment>